<reference evidence="1 2" key="1">
    <citation type="journal article" date="2021" name="Elife">
        <title>Chloroplast acquisition without the gene transfer in kleptoplastic sea slugs, Plakobranchus ocellatus.</title>
        <authorList>
            <person name="Maeda T."/>
            <person name="Takahashi S."/>
            <person name="Yoshida T."/>
            <person name="Shimamura S."/>
            <person name="Takaki Y."/>
            <person name="Nagai Y."/>
            <person name="Toyoda A."/>
            <person name="Suzuki Y."/>
            <person name="Arimoto A."/>
            <person name="Ishii H."/>
            <person name="Satoh N."/>
            <person name="Nishiyama T."/>
            <person name="Hasebe M."/>
            <person name="Maruyama T."/>
            <person name="Minagawa J."/>
            <person name="Obokata J."/>
            <person name="Shigenobu S."/>
        </authorList>
    </citation>
    <scope>NUCLEOTIDE SEQUENCE [LARGE SCALE GENOMIC DNA]</scope>
</reference>
<dbReference type="Proteomes" id="UP000735302">
    <property type="component" value="Unassembled WGS sequence"/>
</dbReference>
<dbReference type="EMBL" id="BLXT01002238">
    <property type="protein sequence ID" value="GFN92414.1"/>
    <property type="molecule type" value="Genomic_DNA"/>
</dbReference>
<accession>A0AAV3ZB81</accession>
<organism evidence="1 2">
    <name type="scientific">Plakobranchus ocellatus</name>
    <dbReference type="NCBI Taxonomy" id="259542"/>
    <lineage>
        <taxon>Eukaryota</taxon>
        <taxon>Metazoa</taxon>
        <taxon>Spiralia</taxon>
        <taxon>Lophotrochozoa</taxon>
        <taxon>Mollusca</taxon>
        <taxon>Gastropoda</taxon>
        <taxon>Heterobranchia</taxon>
        <taxon>Euthyneura</taxon>
        <taxon>Panpulmonata</taxon>
        <taxon>Sacoglossa</taxon>
        <taxon>Placobranchoidea</taxon>
        <taxon>Plakobranchidae</taxon>
        <taxon>Plakobranchus</taxon>
    </lineage>
</organism>
<sequence>MLSQVINRENVLEAAPLTTQLLQVPITIELCPITKVVVEMTFFEESEGLSMTDDIIIKPRQCLPAEVEVSFDSETALTGTETKMQLQLIESRSGETIPGVYDVYYMAVDRRSNLLYGSTALGVAKVKFA</sequence>
<protein>
    <submittedName>
        <fullName evidence="1">Uncharacterized protein</fullName>
    </submittedName>
</protein>
<dbReference type="AlphaFoldDB" id="A0AAV3ZB81"/>
<proteinExistence type="predicted"/>
<name>A0AAV3ZB81_9GAST</name>
<evidence type="ECO:0000313" key="1">
    <source>
        <dbReference type="EMBL" id="GFN92414.1"/>
    </source>
</evidence>
<keyword evidence="2" id="KW-1185">Reference proteome</keyword>
<comment type="caution">
    <text evidence="1">The sequence shown here is derived from an EMBL/GenBank/DDBJ whole genome shotgun (WGS) entry which is preliminary data.</text>
</comment>
<gene>
    <name evidence="1" type="ORF">PoB_001892000</name>
</gene>
<evidence type="ECO:0000313" key="2">
    <source>
        <dbReference type="Proteomes" id="UP000735302"/>
    </source>
</evidence>